<reference evidence="1 2" key="1">
    <citation type="journal article" date="2020" name="Nat. Commun.">
        <title>Genome of Tripterygium wilfordii and identification of cytochrome P450 involved in triptolide biosynthesis.</title>
        <authorList>
            <person name="Tu L."/>
            <person name="Su P."/>
            <person name="Zhang Z."/>
            <person name="Gao L."/>
            <person name="Wang J."/>
            <person name="Hu T."/>
            <person name="Zhou J."/>
            <person name="Zhang Y."/>
            <person name="Zhao Y."/>
            <person name="Liu Y."/>
            <person name="Song Y."/>
            <person name="Tong Y."/>
            <person name="Lu Y."/>
            <person name="Yang J."/>
            <person name="Xu C."/>
            <person name="Jia M."/>
            <person name="Peters R.J."/>
            <person name="Huang L."/>
            <person name="Gao W."/>
        </authorList>
    </citation>
    <scope>NUCLEOTIDE SEQUENCE [LARGE SCALE GENOMIC DNA]</scope>
    <source>
        <strain evidence="2">cv. XIE 37</strain>
        <tissue evidence="1">Leaf</tissue>
    </source>
</reference>
<organism evidence="1 2">
    <name type="scientific">Tripterygium wilfordii</name>
    <name type="common">Thunder God vine</name>
    <dbReference type="NCBI Taxonomy" id="458696"/>
    <lineage>
        <taxon>Eukaryota</taxon>
        <taxon>Viridiplantae</taxon>
        <taxon>Streptophyta</taxon>
        <taxon>Embryophyta</taxon>
        <taxon>Tracheophyta</taxon>
        <taxon>Spermatophyta</taxon>
        <taxon>Magnoliopsida</taxon>
        <taxon>eudicotyledons</taxon>
        <taxon>Gunneridae</taxon>
        <taxon>Pentapetalae</taxon>
        <taxon>rosids</taxon>
        <taxon>fabids</taxon>
        <taxon>Celastrales</taxon>
        <taxon>Celastraceae</taxon>
        <taxon>Tripterygium</taxon>
    </lineage>
</organism>
<name>A0A7J7DVL2_TRIWF</name>
<comment type="caution">
    <text evidence="1">The sequence shown here is derived from an EMBL/GenBank/DDBJ whole genome shotgun (WGS) entry which is preliminary data.</text>
</comment>
<sequence length="88" mass="8914">MQFTCNGGKTKLAQLVTNATRFVDSVVKLADGIAFDPSVCYLEVGLPVGGCTVLPPNGVLRAPVSVASIAQTTAGAVVRVVGGLFAHA</sequence>
<dbReference type="EMBL" id="JAAARO010000003">
    <property type="protein sequence ID" value="KAF5750339.1"/>
    <property type="molecule type" value="Genomic_DNA"/>
</dbReference>
<evidence type="ECO:0000313" key="1">
    <source>
        <dbReference type="EMBL" id="KAF5750339.1"/>
    </source>
</evidence>
<gene>
    <name evidence="1" type="ORF">HS088_TW03G00675</name>
</gene>
<keyword evidence="2" id="KW-1185">Reference proteome</keyword>
<dbReference type="AlphaFoldDB" id="A0A7J7DVL2"/>
<dbReference type="FunCoup" id="A0A7J7DVL2">
    <property type="interactions" value="52"/>
</dbReference>
<protein>
    <submittedName>
        <fullName evidence="1">Uncharacterized protein</fullName>
    </submittedName>
</protein>
<accession>A0A7J7DVL2</accession>
<proteinExistence type="predicted"/>
<dbReference type="InParanoid" id="A0A7J7DVL2"/>
<dbReference type="Proteomes" id="UP000593562">
    <property type="component" value="Unassembled WGS sequence"/>
</dbReference>
<evidence type="ECO:0000313" key="2">
    <source>
        <dbReference type="Proteomes" id="UP000593562"/>
    </source>
</evidence>